<evidence type="ECO:0000256" key="6">
    <source>
        <dbReference type="ARBA" id="ARBA00022989"/>
    </source>
</evidence>
<feature type="transmembrane region" description="Helical" evidence="8">
    <location>
        <begin position="46"/>
        <end position="65"/>
    </location>
</feature>
<keyword evidence="4 8" id="KW-1003">Cell membrane</keyword>
<evidence type="ECO:0000256" key="7">
    <source>
        <dbReference type="ARBA" id="ARBA00023136"/>
    </source>
</evidence>
<keyword evidence="10" id="KW-1185">Reference proteome</keyword>
<evidence type="ECO:0000313" key="10">
    <source>
        <dbReference type="Proteomes" id="UP001145072"/>
    </source>
</evidence>
<dbReference type="InterPro" id="IPR052017">
    <property type="entry name" value="TSUP"/>
</dbReference>
<comment type="subcellular location">
    <subcellularLocation>
        <location evidence="1 8">Cell membrane</location>
        <topology evidence="1 8">Multi-pass membrane protein</topology>
    </subcellularLocation>
</comment>
<evidence type="ECO:0000256" key="1">
    <source>
        <dbReference type="ARBA" id="ARBA00004651"/>
    </source>
</evidence>
<feature type="transmembrane region" description="Helical" evidence="8">
    <location>
        <begin position="133"/>
        <end position="163"/>
    </location>
</feature>
<keyword evidence="6 8" id="KW-1133">Transmembrane helix</keyword>
<evidence type="ECO:0000256" key="2">
    <source>
        <dbReference type="ARBA" id="ARBA00009142"/>
    </source>
</evidence>
<evidence type="ECO:0000256" key="8">
    <source>
        <dbReference type="RuleBase" id="RU363041"/>
    </source>
</evidence>
<sequence length="248" mass="27651">MFELSILQWLVVILCAIFIGFTKTGVSSLGILVVTILMFIFPAKESVGILLPLLIIGDIFAVIYYRRNVVWKYLVSLIPWVLIGIMFGFYVLNEIDSEQLKPVIGALVLLLILLHVIRERLGERFNKWLPGSIWFIGLMGVLAGFTTMIGNAAGGVMAIYLLVKGLPKREFIGTGAWFFLFVNLIKVPFYIYLGLITTDSFLFNLSLLPTVIIGAFIGIKIIPLIPQRVFQILILTFAAVGALRLLIA</sequence>
<dbReference type="PANTHER" id="PTHR30269:SF23">
    <property type="entry name" value="MEMBRANE TRANSPORTER PROTEIN YDHB-RELATED"/>
    <property type="match status" value="1"/>
</dbReference>
<feature type="transmembrane region" description="Helical" evidence="8">
    <location>
        <begin position="175"/>
        <end position="195"/>
    </location>
</feature>
<accession>A0A9X3WJJ2</accession>
<comment type="caution">
    <text evidence="9">The sequence shown here is derived from an EMBL/GenBank/DDBJ whole genome shotgun (WGS) entry which is preliminary data.</text>
</comment>
<evidence type="ECO:0000256" key="4">
    <source>
        <dbReference type="ARBA" id="ARBA00022475"/>
    </source>
</evidence>
<dbReference type="AlphaFoldDB" id="A0A9X3WJJ2"/>
<dbReference type="InterPro" id="IPR002781">
    <property type="entry name" value="TM_pro_TauE-like"/>
</dbReference>
<reference evidence="9" key="1">
    <citation type="submission" date="2022-06" db="EMBL/GenBank/DDBJ databases">
        <title>Aquibacillus sp. a new bacterium isolated from soil saline samples.</title>
        <authorList>
            <person name="Galisteo C."/>
            <person name="De La Haba R."/>
            <person name="Sanchez-Porro C."/>
            <person name="Ventosa A."/>
        </authorList>
    </citation>
    <scope>NUCLEOTIDE SEQUENCE</scope>
    <source>
        <strain evidence="9">JCM 12387</strain>
    </source>
</reference>
<protein>
    <recommendedName>
        <fullName evidence="8">Probable membrane transporter protein</fullName>
    </recommendedName>
</protein>
<dbReference type="PANTHER" id="PTHR30269">
    <property type="entry name" value="TRANSMEMBRANE PROTEIN YFCA"/>
    <property type="match status" value="1"/>
</dbReference>
<dbReference type="Proteomes" id="UP001145072">
    <property type="component" value="Unassembled WGS sequence"/>
</dbReference>
<proteinExistence type="inferred from homology"/>
<name>A0A9X3WJJ2_9BACI</name>
<feature type="transmembrane region" description="Helical" evidence="8">
    <location>
        <begin position="71"/>
        <end position="91"/>
    </location>
</feature>
<keyword evidence="7 8" id="KW-0472">Membrane</keyword>
<organism evidence="9 10">
    <name type="scientific">Aquibacillus koreensis</name>
    <dbReference type="NCBI Taxonomy" id="279446"/>
    <lineage>
        <taxon>Bacteria</taxon>
        <taxon>Bacillati</taxon>
        <taxon>Bacillota</taxon>
        <taxon>Bacilli</taxon>
        <taxon>Bacillales</taxon>
        <taxon>Bacillaceae</taxon>
        <taxon>Aquibacillus</taxon>
    </lineage>
</organism>
<feature type="transmembrane region" description="Helical" evidence="8">
    <location>
        <begin position="201"/>
        <end position="222"/>
    </location>
</feature>
<dbReference type="Pfam" id="PF01925">
    <property type="entry name" value="TauE"/>
    <property type="match status" value="1"/>
</dbReference>
<comment type="similarity">
    <text evidence="2 8">Belongs to the 4-toluene sulfonate uptake permease (TSUP) (TC 2.A.102) family.</text>
</comment>
<gene>
    <name evidence="9" type="ORF">NC661_11185</name>
</gene>
<keyword evidence="3" id="KW-0813">Transport</keyword>
<feature type="transmembrane region" description="Helical" evidence="8">
    <location>
        <begin position="229"/>
        <end position="247"/>
    </location>
</feature>
<evidence type="ECO:0000256" key="3">
    <source>
        <dbReference type="ARBA" id="ARBA00022448"/>
    </source>
</evidence>
<evidence type="ECO:0000256" key="5">
    <source>
        <dbReference type="ARBA" id="ARBA00022692"/>
    </source>
</evidence>
<keyword evidence="5 8" id="KW-0812">Transmembrane</keyword>
<feature type="transmembrane region" description="Helical" evidence="8">
    <location>
        <begin position="103"/>
        <end position="121"/>
    </location>
</feature>
<feature type="transmembrane region" description="Helical" evidence="8">
    <location>
        <begin position="6"/>
        <end position="39"/>
    </location>
</feature>
<evidence type="ECO:0000313" key="9">
    <source>
        <dbReference type="EMBL" id="MDC3420932.1"/>
    </source>
</evidence>
<dbReference type="GO" id="GO:0005886">
    <property type="term" value="C:plasma membrane"/>
    <property type="evidence" value="ECO:0007669"/>
    <property type="project" value="UniProtKB-SubCell"/>
</dbReference>
<dbReference type="EMBL" id="JAMQJZ010000008">
    <property type="protein sequence ID" value="MDC3420932.1"/>
    <property type="molecule type" value="Genomic_DNA"/>
</dbReference>